<dbReference type="InterPro" id="IPR006612">
    <property type="entry name" value="THAP_Znf"/>
</dbReference>
<keyword evidence="4 5" id="KW-0238">DNA-binding</keyword>
<evidence type="ECO:0000256" key="3">
    <source>
        <dbReference type="ARBA" id="ARBA00022833"/>
    </source>
</evidence>
<dbReference type="InterPro" id="IPR048366">
    <property type="entry name" value="TNP-like_GBD"/>
</dbReference>
<accession>A0A6G0VZI6</accession>
<dbReference type="SMART" id="SM00980">
    <property type="entry name" value="THAP"/>
    <property type="match status" value="1"/>
</dbReference>
<proteinExistence type="predicted"/>
<evidence type="ECO:0000259" key="6">
    <source>
        <dbReference type="PROSITE" id="PS50950"/>
    </source>
</evidence>
<name>A0A6G0VZI6_APHCR</name>
<dbReference type="PROSITE" id="PS50950">
    <property type="entry name" value="ZF_THAP"/>
    <property type="match status" value="1"/>
</dbReference>
<dbReference type="GO" id="GO:0008270">
    <property type="term" value="F:zinc ion binding"/>
    <property type="evidence" value="ECO:0007669"/>
    <property type="project" value="UniProtKB-KW"/>
</dbReference>
<dbReference type="AlphaFoldDB" id="A0A6G0VZI6"/>
<organism evidence="7 8">
    <name type="scientific">Aphis craccivora</name>
    <name type="common">Cowpea aphid</name>
    <dbReference type="NCBI Taxonomy" id="307492"/>
    <lineage>
        <taxon>Eukaryota</taxon>
        <taxon>Metazoa</taxon>
        <taxon>Ecdysozoa</taxon>
        <taxon>Arthropoda</taxon>
        <taxon>Hexapoda</taxon>
        <taxon>Insecta</taxon>
        <taxon>Pterygota</taxon>
        <taxon>Neoptera</taxon>
        <taxon>Paraneoptera</taxon>
        <taxon>Hemiptera</taxon>
        <taxon>Sternorrhyncha</taxon>
        <taxon>Aphidomorpha</taxon>
        <taxon>Aphidoidea</taxon>
        <taxon>Aphididae</taxon>
        <taxon>Aphidini</taxon>
        <taxon>Aphis</taxon>
        <taxon>Aphis</taxon>
    </lineage>
</organism>
<dbReference type="Pfam" id="PF21788">
    <property type="entry name" value="TNP-like_GBD"/>
    <property type="match status" value="1"/>
</dbReference>
<dbReference type="Proteomes" id="UP000478052">
    <property type="component" value="Unassembled WGS sequence"/>
</dbReference>
<evidence type="ECO:0000256" key="4">
    <source>
        <dbReference type="ARBA" id="ARBA00023125"/>
    </source>
</evidence>
<evidence type="ECO:0000256" key="5">
    <source>
        <dbReference type="PROSITE-ProRule" id="PRU00309"/>
    </source>
</evidence>
<keyword evidence="1" id="KW-0479">Metal-binding</keyword>
<keyword evidence="3" id="KW-0862">Zinc</keyword>
<feature type="domain" description="THAP-type" evidence="6">
    <location>
        <begin position="1"/>
        <end position="84"/>
    </location>
</feature>
<dbReference type="SUPFAM" id="SSF57716">
    <property type="entry name" value="Glucocorticoid receptor-like (DNA-binding domain)"/>
    <property type="match status" value="1"/>
</dbReference>
<gene>
    <name evidence="7" type="ORF">FWK35_00028953</name>
</gene>
<comment type="caution">
    <text evidence="7">The sequence shown here is derived from an EMBL/GenBank/DDBJ whole genome shotgun (WGS) entry which is preliminary data.</text>
</comment>
<evidence type="ECO:0000313" key="8">
    <source>
        <dbReference type="Proteomes" id="UP000478052"/>
    </source>
</evidence>
<evidence type="ECO:0000256" key="2">
    <source>
        <dbReference type="ARBA" id="ARBA00022771"/>
    </source>
</evidence>
<evidence type="ECO:0000313" key="7">
    <source>
        <dbReference type="EMBL" id="KAF0714614.1"/>
    </source>
</evidence>
<dbReference type="Pfam" id="PF05485">
    <property type="entry name" value="THAP"/>
    <property type="match status" value="1"/>
</dbReference>
<dbReference type="EMBL" id="VUJU01010361">
    <property type="protein sequence ID" value="KAF0714614.1"/>
    <property type="molecule type" value="Genomic_DNA"/>
</dbReference>
<keyword evidence="8" id="KW-1185">Reference proteome</keyword>
<dbReference type="OrthoDB" id="8192384at2759"/>
<reference evidence="7 8" key="1">
    <citation type="submission" date="2019-08" db="EMBL/GenBank/DDBJ databases">
        <title>Whole genome of Aphis craccivora.</title>
        <authorList>
            <person name="Voronova N.V."/>
            <person name="Shulinski R.S."/>
            <person name="Bandarenka Y.V."/>
            <person name="Zhorov D.G."/>
            <person name="Warner D."/>
        </authorList>
    </citation>
    <scope>NUCLEOTIDE SEQUENCE [LARGE SCALE GENOMIC DNA]</scope>
    <source>
        <strain evidence="7">180601</strain>
        <tissue evidence="7">Whole Body</tissue>
    </source>
</reference>
<sequence>MPGNKCQNFNCLKTTTKYPGLRMFRFPKDARNEIWVINSGNRCLLELDVDKLYNKYLCQEHFSSNDFMQGNKKSLKPTAIPYRYNVTSEEEPSTSAGTGQLQILTPTKTYYKPRAVDTAVELVFPSPISNGHKIFTIYDVPHLLKSVRNNFIEACFQKDNKIFSFNDIKETYKIDKSNKRSKTLIKITDSHIHPTSFQKMRVKLAVQVFIHSMSSAIRTCAETEQLLSKTAFDTADFIEFMNNLFDCVNSRSLFSHNQYNEALNHSGTVKTFLLEASKYFLNLTKIKKGKISQPPCFRGFTQTINAILQFFEEEKNVLENLFRTNCETPQETDDHDTIQFDVVTPLCTNTDIILDTSSDTESNISFNTEELYPVDEIKTNKITLEDCSVIYFAGYLAYKTIRTIEEELESRRKKNKKK</sequence>
<evidence type="ECO:0000256" key="1">
    <source>
        <dbReference type="ARBA" id="ARBA00022723"/>
    </source>
</evidence>
<keyword evidence="2 5" id="KW-0863">Zinc-finger</keyword>
<protein>
    <submittedName>
        <fullName evidence="7">Transposable element P transposase</fullName>
    </submittedName>
</protein>
<dbReference type="GO" id="GO:0003677">
    <property type="term" value="F:DNA binding"/>
    <property type="evidence" value="ECO:0007669"/>
    <property type="project" value="UniProtKB-UniRule"/>
</dbReference>